<evidence type="ECO:0000256" key="1">
    <source>
        <dbReference type="SAM" id="SignalP"/>
    </source>
</evidence>
<keyword evidence="1" id="KW-0732">Signal</keyword>
<organism evidence="2 3">
    <name type="scientific">Dermatophagoides pteronyssinus</name>
    <name type="common">European house dust mite</name>
    <dbReference type="NCBI Taxonomy" id="6956"/>
    <lineage>
        <taxon>Eukaryota</taxon>
        <taxon>Metazoa</taxon>
        <taxon>Ecdysozoa</taxon>
        <taxon>Arthropoda</taxon>
        <taxon>Chelicerata</taxon>
        <taxon>Arachnida</taxon>
        <taxon>Acari</taxon>
        <taxon>Acariformes</taxon>
        <taxon>Sarcoptiformes</taxon>
        <taxon>Astigmata</taxon>
        <taxon>Psoroptidia</taxon>
        <taxon>Analgoidea</taxon>
        <taxon>Pyroglyphidae</taxon>
        <taxon>Dermatophagoidinae</taxon>
        <taxon>Dermatophagoides</taxon>
    </lineage>
</organism>
<protein>
    <submittedName>
        <fullName evidence="3">Uncharacterized protein LOC113795449</fullName>
    </submittedName>
</protein>
<dbReference type="KEGG" id="dpte:113795449"/>
<keyword evidence="2" id="KW-1185">Reference proteome</keyword>
<feature type="signal peptide" evidence="1">
    <location>
        <begin position="1"/>
        <end position="22"/>
    </location>
</feature>
<dbReference type="Proteomes" id="UP000515146">
    <property type="component" value="Unplaced"/>
</dbReference>
<dbReference type="AlphaFoldDB" id="A0A6P6Y7R0"/>
<reference evidence="3" key="1">
    <citation type="submission" date="2025-08" db="UniProtKB">
        <authorList>
            <consortium name="RefSeq"/>
        </authorList>
    </citation>
    <scope>IDENTIFICATION</scope>
    <source>
        <strain evidence="3">Airmid</strain>
    </source>
</reference>
<gene>
    <name evidence="3" type="primary">LOC113795449</name>
</gene>
<dbReference type="InParanoid" id="A0A6P6Y7R0"/>
<feature type="chain" id="PRO_5028073382" evidence="1">
    <location>
        <begin position="23"/>
        <end position="112"/>
    </location>
</feature>
<dbReference type="OrthoDB" id="6503935at2759"/>
<sequence>MMKNYLAMLVILATIMIAVTMAAPSESPEAEIPEAALRKYHPLLKKFGEKAKIFLRCMGIEWVENCVKPTLNCIKAHNVIGCIELIVCTCKEVKDCVHHLREVMNNSTTVAP</sequence>
<accession>A0A6P6Y7R0</accession>
<evidence type="ECO:0000313" key="3">
    <source>
        <dbReference type="RefSeq" id="XP_027201432.1"/>
    </source>
</evidence>
<dbReference type="RefSeq" id="XP_027201432.1">
    <property type="nucleotide sequence ID" value="XM_027345631.1"/>
</dbReference>
<evidence type="ECO:0000313" key="2">
    <source>
        <dbReference type="Proteomes" id="UP000515146"/>
    </source>
</evidence>
<proteinExistence type="predicted"/>
<name>A0A6P6Y7R0_DERPT</name>